<dbReference type="PANTHER" id="PTHR33130:SF84">
    <property type="entry name" value="DUF1639 FAMILY PROTEIN"/>
    <property type="match status" value="1"/>
</dbReference>
<feature type="region of interest" description="Disordered" evidence="1">
    <location>
        <begin position="339"/>
        <end position="359"/>
    </location>
</feature>
<sequence>MAATADPRAKPVAAPPPHHLEPWAHQHQPSPRRMPAVLPAAAASSPAGGGCAAARDRRRSSSSHRRGGAAAQAVAEEPCDGGIEALRAKLMGHLRDAADKLRVPQPASRGTSLPRRPPPPPPPPKPANPPPETDSEPEPELRAPPPPPPKPAGPPPETDSEPEGELRAPPPPPAPPQQQEHQPQQAEAATRPWNLRERSRRRPAAARSWAASASLAPPPSSSRRRRKRAPFSVSLTAEEIEEDIYALTGARPRRRPRKRPRAVQRQLDSCAFCACAVAVPRAVADRDHRRRVPGAGRVTRGSTGAPAASPGLAGAAASFQAPTPRLAGWLAPRKPVQPPRVIASQSRLVPRIYSSRPSR</sequence>
<accession>A0ABC8VQ05</accession>
<name>A0ABC8VQ05_9POAL</name>
<protein>
    <submittedName>
        <fullName evidence="2">Uncharacterized protein</fullName>
    </submittedName>
</protein>
<evidence type="ECO:0000313" key="3">
    <source>
        <dbReference type="Proteomes" id="UP001497457"/>
    </source>
</evidence>
<reference evidence="2 3" key="2">
    <citation type="submission" date="2024-10" db="EMBL/GenBank/DDBJ databases">
        <authorList>
            <person name="Ryan C."/>
        </authorList>
    </citation>
    <scope>NUCLEOTIDE SEQUENCE [LARGE SCALE GENOMIC DNA]</scope>
</reference>
<dbReference type="Pfam" id="PF07797">
    <property type="entry name" value="DUF1639"/>
    <property type="match status" value="1"/>
</dbReference>
<reference evidence="3" key="1">
    <citation type="submission" date="2024-06" db="EMBL/GenBank/DDBJ databases">
        <authorList>
            <person name="Ryan C."/>
        </authorList>
    </citation>
    <scope>NUCLEOTIDE SEQUENCE [LARGE SCALE GENOMIC DNA]</scope>
</reference>
<evidence type="ECO:0000313" key="2">
    <source>
        <dbReference type="EMBL" id="CAL4894731.1"/>
    </source>
</evidence>
<dbReference type="EMBL" id="OZ075120">
    <property type="protein sequence ID" value="CAL4894731.1"/>
    <property type="molecule type" value="Genomic_DNA"/>
</dbReference>
<feature type="region of interest" description="Disordered" evidence="1">
    <location>
        <begin position="1"/>
        <end position="80"/>
    </location>
</feature>
<feature type="compositionally biased region" description="Low complexity" evidence="1">
    <location>
        <begin position="301"/>
        <end position="317"/>
    </location>
</feature>
<feature type="compositionally biased region" description="Low complexity" evidence="1">
    <location>
        <begin position="177"/>
        <end position="189"/>
    </location>
</feature>
<gene>
    <name evidence="2" type="ORF">URODEC1_LOCUS5605</name>
</gene>
<dbReference type="Proteomes" id="UP001497457">
    <property type="component" value="Chromosome 10rd"/>
</dbReference>
<feature type="compositionally biased region" description="Low complexity" evidence="1">
    <location>
        <begin position="35"/>
        <end position="46"/>
    </location>
</feature>
<feature type="compositionally biased region" description="Basic residues" evidence="1">
    <location>
        <begin position="56"/>
        <end position="67"/>
    </location>
</feature>
<feature type="compositionally biased region" description="Pro residues" evidence="1">
    <location>
        <begin position="115"/>
        <end position="132"/>
    </location>
</feature>
<dbReference type="AlphaFoldDB" id="A0ABC8VQ05"/>
<evidence type="ECO:0000256" key="1">
    <source>
        <dbReference type="SAM" id="MobiDB-lite"/>
    </source>
</evidence>
<dbReference type="InterPro" id="IPR012438">
    <property type="entry name" value="DUF1639"/>
</dbReference>
<feature type="compositionally biased region" description="Pro residues" evidence="1">
    <location>
        <begin position="142"/>
        <end position="157"/>
    </location>
</feature>
<feature type="region of interest" description="Disordered" evidence="1">
    <location>
        <begin position="288"/>
        <end position="317"/>
    </location>
</feature>
<feature type="region of interest" description="Disordered" evidence="1">
    <location>
        <begin position="96"/>
        <end position="235"/>
    </location>
</feature>
<organism evidence="2 3">
    <name type="scientific">Urochloa decumbens</name>
    <dbReference type="NCBI Taxonomy" id="240449"/>
    <lineage>
        <taxon>Eukaryota</taxon>
        <taxon>Viridiplantae</taxon>
        <taxon>Streptophyta</taxon>
        <taxon>Embryophyta</taxon>
        <taxon>Tracheophyta</taxon>
        <taxon>Spermatophyta</taxon>
        <taxon>Magnoliopsida</taxon>
        <taxon>Liliopsida</taxon>
        <taxon>Poales</taxon>
        <taxon>Poaceae</taxon>
        <taxon>PACMAD clade</taxon>
        <taxon>Panicoideae</taxon>
        <taxon>Panicodae</taxon>
        <taxon>Paniceae</taxon>
        <taxon>Melinidinae</taxon>
        <taxon>Urochloa</taxon>
    </lineage>
</organism>
<proteinExistence type="predicted"/>
<dbReference type="PANTHER" id="PTHR33130">
    <property type="entry name" value="PUTATIVE (DUF1639)-RELATED"/>
    <property type="match status" value="1"/>
</dbReference>
<feature type="compositionally biased region" description="Low complexity" evidence="1">
    <location>
        <begin position="205"/>
        <end position="215"/>
    </location>
</feature>
<keyword evidence="3" id="KW-1185">Reference proteome</keyword>